<proteinExistence type="predicted"/>
<sequence length="116" mass="12829">MMNAAIYARTASSERSLNSQVQICREYIQELGGSVAAIYEDLGVNGLNLDRLAMTEMLTAGSSGKFDTLVLTGIDRISRNRADVMKFISDLELLKISLIIIKDSTNEFEGFDNDEN</sequence>
<dbReference type="Proteomes" id="UP001631969">
    <property type="component" value="Unassembled WGS sequence"/>
</dbReference>
<name>A0ACC7NX89_9BACL</name>
<reference evidence="1" key="1">
    <citation type="submission" date="2024-12" db="EMBL/GenBank/DDBJ databases">
        <authorList>
            <person name="Wu N."/>
        </authorList>
    </citation>
    <scope>NUCLEOTIDE SEQUENCE</scope>
    <source>
        <strain evidence="1">P15</strain>
    </source>
</reference>
<evidence type="ECO:0000313" key="2">
    <source>
        <dbReference type="Proteomes" id="UP001631969"/>
    </source>
</evidence>
<keyword evidence="2" id="KW-1185">Reference proteome</keyword>
<evidence type="ECO:0000313" key="1">
    <source>
        <dbReference type="EMBL" id="MFM9329002.1"/>
    </source>
</evidence>
<comment type="caution">
    <text evidence="1">The sequence shown here is derived from an EMBL/GenBank/DDBJ whole genome shotgun (WGS) entry which is preliminary data.</text>
</comment>
<organism evidence="1 2">
    <name type="scientific">Paenibacillus mesotrionivorans</name>
    <dbReference type="NCBI Taxonomy" id="3160968"/>
    <lineage>
        <taxon>Bacteria</taxon>
        <taxon>Bacillati</taxon>
        <taxon>Bacillota</taxon>
        <taxon>Bacilli</taxon>
        <taxon>Bacillales</taxon>
        <taxon>Paenibacillaceae</taxon>
        <taxon>Paenibacillus</taxon>
    </lineage>
</organism>
<dbReference type="EMBL" id="JBJURJ010000007">
    <property type="protein sequence ID" value="MFM9329002.1"/>
    <property type="molecule type" value="Genomic_DNA"/>
</dbReference>
<protein>
    <submittedName>
        <fullName evidence="1">Recombinase family protein</fullName>
    </submittedName>
</protein>
<gene>
    <name evidence="1" type="ORF">ACI1P1_11965</name>
</gene>
<accession>A0ACC7NX89</accession>